<protein>
    <recommendedName>
        <fullName evidence="4">C3H1-type domain-containing protein</fullName>
    </recommendedName>
</protein>
<evidence type="ECO:0000313" key="3">
    <source>
        <dbReference type="EMBL" id="CDR71676.1"/>
    </source>
</evidence>
<keyword evidence="2" id="KW-0472">Membrane</keyword>
<keyword evidence="2" id="KW-0812">Transmembrane</keyword>
<reference evidence="3" key="2">
    <citation type="submission" date="2014-06" db="EMBL/GenBank/DDBJ databases">
        <authorList>
            <person name="Aslett M."/>
            <person name="De Silva Nishadi"/>
        </authorList>
    </citation>
    <scope>NUCLEOTIDE SEQUENCE</scope>
    <source>
        <strain evidence="3">Bond</strain>
    </source>
</reference>
<accession>A0A061BLC2</accession>
<feature type="transmembrane region" description="Helical" evidence="2">
    <location>
        <begin position="1768"/>
        <end position="1791"/>
    </location>
</feature>
<evidence type="ECO:0008006" key="4">
    <source>
        <dbReference type="Google" id="ProtNLM"/>
    </source>
</evidence>
<feature type="coiled-coil region" evidence="1">
    <location>
        <begin position="847"/>
        <end position="874"/>
    </location>
</feature>
<dbReference type="EMBL" id="LK055108">
    <property type="protein sequence ID" value="CDR71676.1"/>
    <property type="molecule type" value="Genomic_DNA"/>
</dbReference>
<proteinExistence type="predicted"/>
<dbReference type="KEGG" id="bbig:BBBOND_0003350"/>
<gene>
    <name evidence="3" type="ORF">BBBOND_0003350</name>
</gene>
<evidence type="ECO:0000256" key="2">
    <source>
        <dbReference type="SAM" id="Phobius"/>
    </source>
</evidence>
<keyword evidence="1" id="KW-0175">Coiled coil</keyword>
<dbReference type="RefSeq" id="XP_012770622.1">
    <property type="nucleotide sequence ID" value="XM_012915168.1"/>
</dbReference>
<reference evidence="3" key="1">
    <citation type="journal article" date="2014" name="Nucleic Acids Res.">
        <title>The evolutionary dynamics of variant antigen genes in Babesia reveal a history of genomic innovation underlying host-parasite interaction.</title>
        <authorList>
            <person name="Jackson A.P."/>
            <person name="Otto T.D."/>
            <person name="Darby A."/>
            <person name="Ramaprasad A."/>
            <person name="Xia D."/>
            <person name="Echaide I.E."/>
            <person name="Farber M."/>
            <person name="Gahlot S."/>
            <person name="Gamble J."/>
            <person name="Gupta D."/>
            <person name="Gupta Y."/>
            <person name="Jackson L."/>
            <person name="Malandrin L."/>
            <person name="Malas T.B."/>
            <person name="Moussa E."/>
            <person name="Nair M."/>
            <person name="Reid AJ."/>
            <person name="Sanders M."/>
            <person name="Sharma J."/>
            <person name="Tracey A."/>
            <person name="Quail M.A."/>
            <person name="Weir W."/>
            <person name="Wastling J.M."/>
            <person name="Hall N."/>
            <person name="Willadsen P."/>
            <person name="Lingelbach K."/>
            <person name="Shiels B."/>
            <person name="Tait A."/>
            <person name="Berriman M."/>
            <person name="Allred D.R."/>
            <person name="Pain A."/>
        </authorList>
    </citation>
    <scope>NUCLEOTIDE SEQUENCE</scope>
    <source>
        <strain evidence="3">Bond</strain>
    </source>
</reference>
<sequence length="1830" mass="203530">MTSINHDNNLCPVTLPLPSSTSCHCPHHVPPRELGKKFDKFLNLKITSNNNPTNILTNLCTGLEKFLGFNSDSKGYTGKGIVYSDLDRLCDAVMGFLYGVLSNIQGHLGQHKDAINIAIEALKTNKHAGKKGFNAAIGSVVAGVRGYNGNVKASNEAVIEPLQLLLDYTKKNGGELITSINNIQAESHRLDPQLADAVRSCGDRLKEATERSKRCAEFLDPKANNNTKMKKNIYDLNDKLRDKVLHVRKLVEYESHRLASVHKRKDAELKETTEKIKTSFRNLKSCINKQVGDDIDKLVKSLMVRVQKILKKLREISSDLEKYINELVQWITKVESFIGVEMQKDMNTIMGEMDEKDSYKKPYEINQAAGHINTEAGVLHGAGQNAINAVQEKVKEALTQVKEMDSELKKDLYKVREAIGEQIKNIKGAIGVLYKVVKHGSGADAMQGDERIEQVIEVVQSMIKEIKGPDGGRDFRGLEGIKAKVIGYVANFKMNFWGDIVGPWVDDILGKHDSKDRRQGYLEDYVKQCIDWYIKDDENSGIFKSDKGTMGAIMEEVKDKVKNELGEESNAAGGAITSGISNVSSNPNDQIKLYVESVREGCDTFARRLGDVLHAKVKNIVRHIEKAVVRDDAIPSYSPNLKVAVESTLIAIQSKARQAAITLNSFALDPKFPNKPRTSTAAMIQDALTTASGLYDNIRTALGKPPNAGPGDPKPNHAAAVDNAISEMDTLTNDHIGTTPLAGVGDSGDRISALGSKGFNQYKQQVDQDSIATSVSNLDNLKGALPITIKNIREQVIRELSGIDGAKEAIVHYADVITDRFQKLCAAVNKAGKSLNSHLQFLKNTYFEESKRDYKDARNSIKRIKHQLITLKNENLKDAITEATYFLTSADPTAQATITSIRGVVSSNVEEAQNTLITQVNKNYVTSVKEILTEFAVAVENQLDNLPHAINNDLTTGHKGFMMNMETKFITTVKPMGSIPDEPSSEAESPLRKGTNILKTAFRSFLDALKTQSGFPSDFQKIKASDAALTNLLTTLAASRHFDDKFSTNLDALDNAVTAFKPATYGAAKCPLLLNALKAGFTPLVEELKKAYVSTYSLRTIEWEKLTEAERRNYAKIGLTITPILYQELTTLKHGLEYSGWDGHKIYHPADGTSSLHALFFRDNGYDVHRPEYAEHGELNHRQDFNGSNILKHLNNTTHNLFSQLSSPVTDIPRSASGSDELSVTVAEESGLIRKLYDCLKTYFKVCHLTLIDKPRAPCSIYEILVWCNGLQFNPVYEKLKAQIKSEFMKEDKKRPGTKTLQPFDAHPSRFHHTDVNEYLYKVSSDSHAVLTAILGHGHKDGIYACDFSDNSLKLEYPANMIQLLCTLFDLLKRLYHQLYFLLQQCQLTTQLSGWKDCHYGRYIGGSGWQCNTKQCPKLDCDQRHDQSGNQGVGHYPNCGVKSPLQSFLEDGLKGHLPHSVAARGWSLSCGTCGSTPGMPCRTPMGFADISAIASHTMIGQNIREVLEAYCGSAKSPLTRLCSYLNCLLPSAPKTLADMFSFYYHLTDRWGMYGQTHKQQAFEEKVNAANFGRDYDKLNVYHLFTPSHSALKKGHSDGSLGSLVCSSRDSVVCGPYLRPISHAIYETFSSKHADKYLSWIVYLTATFYDLLKKLYDECNSKCGSRGSNCHGKACIKECTTTSTTYKPPRYHDPKCKSIVKCNATLPTLAKYGFVLGDPERLSGSERSQTKRTCRDFCNVFAEAFEKDSHLVKFFKAIDNFMFTIRAPFLWMTVALWSLSLFYLICVMVGRLDVLHIRSHLRIPSSHKITAQSLLAAAQVGRLAKISYLQP</sequence>
<dbReference type="GeneID" id="24561897"/>
<evidence type="ECO:0000256" key="1">
    <source>
        <dbReference type="SAM" id="Coils"/>
    </source>
</evidence>
<organism evidence="3">
    <name type="scientific">Babesia bigemina</name>
    <dbReference type="NCBI Taxonomy" id="5866"/>
    <lineage>
        <taxon>Eukaryota</taxon>
        <taxon>Sar</taxon>
        <taxon>Alveolata</taxon>
        <taxon>Apicomplexa</taxon>
        <taxon>Aconoidasida</taxon>
        <taxon>Piroplasmida</taxon>
        <taxon>Babesiidae</taxon>
        <taxon>Babesia</taxon>
    </lineage>
</organism>
<name>A0A061BLC2_BABBI</name>
<dbReference type="VEuPathDB" id="PiroplasmaDB:BBBOND_0003350"/>
<keyword evidence="2" id="KW-1133">Transmembrane helix</keyword>